<dbReference type="Pfam" id="PF17773">
    <property type="entry name" value="UPF0176_N"/>
    <property type="match status" value="1"/>
</dbReference>
<accession>A0A9P3HKK2</accession>
<dbReference type="Gene3D" id="3.40.250.10">
    <property type="entry name" value="Rhodanese-like domain"/>
    <property type="match status" value="1"/>
</dbReference>
<keyword evidence="3" id="KW-1185">Reference proteome</keyword>
<dbReference type="AlphaFoldDB" id="A0A9P3HKK2"/>
<dbReference type="InterPro" id="IPR057944">
    <property type="entry name" value="TSTD2_N"/>
</dbReference>
<sequence length="413" mass="45990">MTNTADARWMAKKRAQNRMVQDRKAGAHSWTCCDLCLTEASAMYRHVADAHAAELDKQADNELLKQSARSLEKKERQTKVDAEFKARRAEKYASDPISMDCTCDPTKGTVILFYAYLPIPDPSALAIQHRAWSQDLGLCGKVKLAQEGINATLAGSVASITQYIDLISELPELESLQLSRHSSSAASGSESLNRKRYNFFKPTPGCIHVFGGTISIKVVEEICPLGAPEMSVFQDPKNKTGKLPPAEFHEKLKELQHQEDVVVLDVRNYYESLIGHFPGAVMPPIRKFSSFRDYVDRNKDRFAGKTILSYCTGGIRCEKATTYLRQSLETVEGSKPPNVLMLEGGIHNYLEWIKLENNPKESLWLGKNYVFDARQSLGLAGSQSSADSDQLVSFCQGCKAACARYSLHPERQG</sequence>
<name>A0A9P3HKK2_9FUNG</name>
<dbReference type="PROSITE" id="PS50206">
    <property type="entry name" value="RHODANESE_3"/>
    <property type="match status" value="1"/>
</dbReference>
<dbReference type="SUPFAM" id="SSF52821">
    <property type="entry name" value="Rhodanese/Cell cycle control phosphatase"/>
    <property type="match status" value="1"/>
</dbReference>
<dbReference type="InterPro" id="IPR001763">
    <property type="entry name" value="Rhodanese-like_dom"/>
</dbReference>
<evidence type="ECO:0000259" key="1">
    <source>
        <dbReference type="PROSITE" id="PS50206"/>
    </source>
</evidence>
<feature type="domain" description="Rhodanese" evidence="1">
    <location>
        <begin position="257"/>
        <end position="351"/>
    </location>
</feature>
<dbReference type="Proteomes" id="UP000827284">
    <property type="component" value="Unassembled WGS sequence"/>
</dbReference>
<comment type="caution">
    <text evidence="2">The sequence shown here is derived from an EMBL/GenBank/DDBJ whole genome shotgun (WGS) entry which is preliminary data.</text>
</comment>
<dbReference type="InterPro" id="IPR036873">
    <property type="entry name" value="Rhodanese-like_dom_sf"/>
</dbReference>
<proteinExistence type="predicted"/>
<reference evidence="2" key="1">
    <citation type="submission" date="2021-11" db="EMBL/GenBank/DDBJ databases">
        <authorList>
            <person name="Herlambang A."/>
            <person name="Guo Y."/>
            <person name="Takashima Y."/>
            <person name="Nishizawa T."/>
        </authorList>
    </citation>
    <scope>NUCLEOTIDE SEQUENCE</scope>
    <source>
        <strain evidence="2">E1425</strain>
    </source>
</reference>
<protein>
    <submittedName>
        <fullName evidence="2">UPF0176 protein</fullName>
    </submittedName>
</protein>
<dbReference type="Pfam" id="PF23949">
    <property type="entry name" value="TSTD2_N"/>
    <property type="match status" value="1"/>
</dbReference>
<dbReference type="OrthoDB" id="25002at2759"/>
<dbReference type="InterPro" id="IPR040503">
    <property type="entry name" value="TRHO_N"/>
</dbReference>
<dbReference type="InterPro" id="IPR020936">
    <property type="entry name" value="TrhO"/>
</dbReference>
<evidence type="ECO:0000313" key="2">
    <source>
        <dbReference type="EMBL" id="GJJ78093.1"/>
    </source>
</evidence>
<dbReference type="PANTHER" id="PTHR43268:SF6">
    <property type="entry name" value="THIOSULFATE SULFURTRANSFERASE_RHODANESE-LIKE DOMAIN-CONTAINING PROTEIN 2"/>
    <property type="match status" value="1"/>
</dbReference>
<dbReference type="Gene3D" id="3.30.70.100">
    <property type="match status" value="1"/>
</dbReference>
<reference evidence="2" key="2">
    <citation type="journal article" date="2022" name="Microbiol. Resour. Announc.">
        <title>Whole-Genome Sequence of Entomortierella parvispora E1425, a Mucoromycotan Fungus Associated with Burkholderiaceae-Related Endosymbiotic Bacteria.</title>
        <authorList>
            <person name="Herlambang A."/>
            <person name="Guo Y."/>
            <person name="Takashima Y."/>
            <person name="Narisawa K."/>
            <person name="Ohta H."/>
            <person name="Nishizawa T."/>
        </authorList>
    </citation>
    <scope>NUCLEOTIDE SEQUENCE</scope>
    <source>
        <strain evidence="2">E1425</strain>
    </source>
</reference>
<gene>
    <name evidence="2" type="ORF">EMPS_10452</name>
</gene>
<evidence type="ECO:0000313" key="3">
    <source>
        <dbReference type="Proteomes" id="UP000827284"/>
    </source>
</evidence>
<dbReference type="SMART" id="SM00450">
    <property type="entry name" value="RHOD"/>
    <property type="match status" value="1"/>
</dbReference>
<organism evidence="2 3">
    <name type="scientific">Entomortierella parvispora</name>
    <dbReference type="NCBI Taxonomy" id="205924"/>
    <lineage>
        <taxon>Eukaryota</taxon>
        <taxon>Fungi</taxon>
        <taxon>Fungi incertae sedis</taxon>
        <taxon>Mucoromycota</taxon>
        <taxon>Mortierellomycotina</taxon>
        <taxon>Mortierellomycetes</taxon>
        <taxon>Mortierellales</taxon>
        <taxon>Mortierellaceae</taxon>
        <taxon>Entomortierella</taxon>
    </lineage>
</organism>
<dbReference type="PANTHER" id="PTHR43268">
    <property type="entry name" value="THIOSULFATE SULFURTRANSFERASE/RHODANESE-LIKE DOMAIN-CONTAINING PROTEIN 2"/>
    <property type="match status" value="1"/>
</dbReference>
<dbReference type="Pfam" id="PF00581">
    <property type="entry name" value="Rhodanese"/>
    <property type="match status" value="1"/>
</dbReference>
<dbReference type="EMBL" id="BQFW01000014">
    <property type="protein sequence ID" value="GJJ78093.1"/>
    <property type="molecule type" value="Genomic_DNA"/>
</dbReference>